<dbReference type="AlphaFoldDB" id="E4YG21"/>
<evidence type="ECO:0000256" key="17">
    <source>
        <dbReference type="PIRSR" id="PIRSR603915-1"/>
    </source>
</evidence>
<feature type="domain" description="EF-hand" evidence="21">
    <location>
        <begin position="630"/>
        <end position="665"/>
    </location>
</feature>
<evidence type="ECO:0000313" key="22">
    <source>
        <dbReference type="EMBL" id="CBY34445.1"/>
    </source>
</evidence>
<keyword evidence="4" id="KW-0813">Transport</keyword>
<feature type="transmembrane region" description="Helical" evidence="20">
    <location>
        <begin position="384"/>
        <end position="410"/>
    </location>
</feature>
<evidence type="ECO:0000256" key="1">
    <source>
        <dbReference type="ARBA" id="ARBA00004272"/>
    </source>
</evidence>
<evidence type="ECO:0000256" key="16">
    <source>
        <dbReference type="ARBA" id="ARBA00023329"/>
    </source>
</evidence>
<feature type="binding site" evidence="17">
    <location>
        <position position="647"/>
    </location>
    <ligand>
        <name>Ca(2+)</name>
        <dbReference type="ChEBI" id="CHEBI:29108"/>
        <label>2</label>
    </ligand>
</feature>
<dbReference type="InterPro" id="IPR002048">
    <property type="entry name" value="EF_hand_dom"/>
</dbReference>
<evidence type="ECO:0000256" key="10">
    <source>
        <dbReference type="ARBA" id="ARBA00023065"/>
    </source>
</evidence>
<evidence type="ECO:0000256" key="2">
    <source>
        <dbReference type="ARBA" id="ARBA00004541"/>
    </source>
</evidence>
<feature type="transmembrane region" description="Helical" evidence="20">
    <location>
        <begin position="100"/>
        <end position="125"/>
    </location>
</feature>
<keyword evidence="16" id="KW-0968">Cytoplasmic vesicle</keyword>
<keyword evidence="8 20" id="KW-1133">Transmembrane helix</keyword>
<dbReference type="InterPro" id="IPR013122">
    <property type="entry name" value="PKD1_2_channel"/>
</dbReference>
<dbReference type="PRINTS" id="PR01433">
    <property type="entry name" value="POLYCYSTIN2"/>
</dbReference>
<dbReference type="GO" id="GO:0005262">
    <property type="term" value="F:calcium channel activity"/>
    <property type="evidence" value="ECO:0007669"/>
    <property type="project" value="UniProtKB-KW"/>
</dbReference>
<evidence type="ECO:0000259" key="21">
    <source>
        <dbReference type="PROSITE" id="PS50222"/>
    </source>
</evidence>
<feature type="binding site" evidence="17">
    <location>
        <position position="654"/>
    </location>
    <ligand>
        <name>Ca(2+)</name>
        <dbReference type="ChEBI" id="CHEBI:29108"/>
        <label>2</label>
    </ligand>
</feature>
<keyword evidence="15 17" id="KW-0407">Ion channel</keyword>
<dbReference type="FunFam" id="1.10.287.70:FF:000055">
    <property type="entry name" value="Polycystic kidney disease 2-like 1"/>
    <property type="match status" value="1"/>
</dbReference>
<feature type="transmembrane region" description="Helical" evidence="20">
    <location>
        <begin position="481"/>
        <end position="503"/>
    </location>
</feature>
<evidence type="ECO:0000256" key="15">
    <source>
        <dbReference type="ARBA" id="ARBA00023303"/>
    </source>
</evidence>
<comment type="subcellular location">
    <subcellularLocation>
        <location evidence="1">Cell projection</location>
        <location evidence="1">Cilium membrane</location>
        <topology evidence="1">Multi-pass membrane protein</topology>
    </subcellularLocation>
    <subcellularLocation>
        <location evidence="2">Cytoplasmic vesicle</location>
    </subcellularLocation>
</comment>
<dbReference type="PROSITE" id="PS50222">
    <property type="entry name" value="EF_HAND_2"/>
    <property type="match status" value="1"/>
</dbReference>
<dbReference type="EMBL" id="FN654508">
    <property type="protein sequence ID" value="CBY34445.1"/>
    <property type="molecule type" value="Genomic_DNA"/>
</dbReference>
<keyword evidence="7 20" id="KW-0812">Transmembrane</keyword>
<gene>
    <name evidence="22" type="ORF">GSOID_T00024469001</name>
</gene>
<feature type="binding site" evidence="17">
    <location>
        <position position="645"/>
    </location>
    <ligand>
        <name>Ca(2+)</name>
        <dbReference type="ChEBI" id="CHEBI:29108"/>
        <label>2</label>
    </ligand>
</feature>
<keyword evidence="17" id="KW-0109">Calcium transport</keyword>
<dbReference type="Gene3D" id="1.10.238.10">
    <property type="entry name" value="EF-hand"/>
    <property type="match status" value="1"/>
</dbReference>
<feature type="transmembrane region" description="Helical" evidence="20">
    <location>
        <begin position="354"/>
        <end position="372"/>
    </location>
</feature>
<dbReference type="SUPFAM" id="SSF47473">
    <property type="entry name" value="EF-hand"/>
    <property type="match status" value="1"/>
</dbReference>
<name>E4YG21_OIKDI</name>
<evidence type="ECO:0000256" key="14">
    <source>
        <dbReference type="ARBA" id="ARBA00023273"/>
    </source>
</evidence>
<keyword evidence="13" id="KW-0325">Glycoprotein</keyword>
<feature type="region of interest" description="Disordered" evidence="19">
    <location>
        <begin position="1"/>
        <end position="35"/>
    </location>
</feature>
<feature type="transmembrane region" description="Helical" evidence="20">
    <location>
        <begin position="441"/>
        <end position="461"/>
    </location>
</feature>
<evidence type="ECO:0000256" key="6">
    <source>
        <dbReference type="ARBA" id="ARBA00022673"/>
    </source>
</evidence>
<evidence type="ECO:0000256" key="9">
    <source>
        <dbReference type="ARBA" id="ARBA00023054"/>
    </source>
</evidence>
<evidence type="ECO:0000256" key="20">
    <source>
        <dbReference type="SAM" id="Phobius"/>
    </source>
</evidence>
<dbReference type="PANTHER" id="PTHR10877:SF183">
    <property type="entry name" value="AT14535P-RELATED"/>
    <property type="match status" value="1"/>
</dbReference>
<dbReference type="Proteomes" id="UP000011014">
    <property type="component" value="Unassembled WGS sequence"/>
</dbReference>
<dbReference type="PANTHER" id="PTHR10877">
    <property type="entry name" value="POLYCYSTIN FAMILY MEMBER"/>
    <property type="match status" value="1"/>
</dbReference>
<evidence type="ECO:0000256" key="7">
    <source>
        <dbReference type="ARBA" id="ARBA00022692"/>
    </source>
</evidence>
<evidence type="ECO:0000256" key="19">
    <source>
        <dbReference type="SAM" id="MobiDB-lite"/>
    </source>
</evidence>
<evidence type="ECO:0000256" key="12">
    <source>
        <dbReference type="ARBA" id="ARBA00023157"/>
    </source>
</evidence>
<evidence type="ECO:0000256" key="5">
    <source>
        <dbReference type="ARBA" id="ARBA00022475"/>
    </source>
</evidence>
<evidence type="ECO:0000256" key="18">
    <source>
        <dbReference type="PIRSR" id="PIRSR603915-2"/>
    </source>
</evidence>
<keyword evidence="17" id="KW-0479">Metal-binding</keyword>
<dbReference type="InterPro" id="IPR027359">
    <property type="entry name" value="Volt_channel_dom_sf"/>
</dbReference>
<keyword evidence="17" id="KW-0106">Calcium</keyword>
<reference evidence="22" key="1">
    <citation type="journal article" date="2010" name="Science">
        <title>Plasticity of animal genome architecture unmasked by rapid evolution of a pelagic tunicate.</title>
        <authorList>
            <person name="Denoeud F."/>
            <person name="Henriet S."/>
            <person name="Mungpakdee S."/>
            <person name="Aury J.M."/>
            <person name="Da Silva C."/>
            <person name="Brinkmann H."/>
            <person name="Mikhaleva J."/>
            <person name="Olsen L.C."/>
            <person name="Jubin C."/>
            <person name="Canestro C."/>
            <person name="Bouquet J.M."/>
            <person name="Danks G."/>
            <person name="Poulain J."/>
            <person name="Campsteijn C."/>
            <person name="Adamski M."/>
            <person name="Cross I."/>
            <person name="Yadetie F."/>
            <person name="Muffato M."/>
            <person name="Louis A."/>
            <person name="Butcher S."/>
            <person name="Tsagkogeorga G."/>
            <person name="Konrad A."/>
            <person name="Singh S."/>
            <person name="Jensen M.F."/>
            <person name="Cong E.H."/>
            <person name="Eikeseth-Otteraa H."/>
            <person name="Noel B."/>
            <person name="Anthouard V."/>
            <person name="Porcel B.M."/>
            <person name="Kachouri-Lafond R."/>
            <person name="Nishino A."/>
            <person name="Ugolini M."/>
            <person name="Chourrout P."/>
            <person name="Nishida H."/>
            <person name="Aasland R."/>
            <person name="Huzurbazar S."/>
            <person name="Westhof E."/>
            <person name="Delsuc F."/>
            <person name="Lehrach H."/>
            <person name="Reinhardt R."/>
            <person name="Weissenbach J."/>
            <person name="Roy S.W."/>
            <person name="Artiguenave F."/>
            <person name="Postlethwait J.H."/>
            <person name="Manak J.R."/>
            <person name="Thompson E.M."/>
            <person name="Jaillon O."/>
            <person name="Du Pasquier L."/>
            <person name="Boudinot P."/>
            <person name="Liberles D.A."/>
            <person name="Volff J.N."/>
            <person name="Philippe H."/>
            <person name="Lenhard B."/>
            <person name="Roest Crollius H."/>
            <person name="Wincker P."/>
            <person name="Chourrout D."/>
        </authorList>
    </citation>
    <scope>NUCLEOTIDE SEQUENCE [LARGE SCALE GENOMIC DNA]</scope>
</reference>
<evidence type="ECO:0000256" key="4">
    <source>
        <dbReference type="ARBA" id="ARBA00022448"/>
    </source>
</evidence>
<keyword evidence="9" id="KW-0175">Coiled coil</keyword>
<dbReference type="InterPro" id="IPR046791">
    <property type="entry name" value="Polycystin_dom"/>
</dbReference>
<dbReference type="Gene3D" id="1.20.120.350">
    <property type="entry name" value="Voltage-gated potassium channels. Chain C"/>
    <property type="match status" value="1"/>
</dbReference>
<organism evidence="22">
    <name type="scientific">Oikopleura dioica</name>
    <name type="common">Tunicate</name>
    <dbReference type="NCBI Taxonomy" id="34765"/>
    <lineage>
        <taxon>Eukaryota</taxon>
        <taxon>Metazoa</taxon>
        <taxon>Chordata</taxon>
        <taxon>Tunicata</taxon>
        <taxon>Appendicularia</taxon>
        <taxon>Copelata</taxon>
        <taxon>Oikopleuridae</taxon>
        <taxon>Oikopleura</taxon>
    </lineage>
</organism>
<keyword evidence="10 17" id="KW-0406">Ion transport</keyword>
<dbReference type="GO" id="GO:0060170">
    <property type="term" value="C:ciliary membrane"/>
    <property type="evidence" value="ECO:0007669"/>
    <property type="project" value="UniProtKB-SubCell"/>
</dbReference>
<dbReference type="GO" id="GO:0005509">
    <property type="term" value="F:calcium ion binding"/>
    <property type="evidence" value="ECO:0007669"/>
    <property type="project" value="InterPro"/>
</dbReference>
<feature type="transmembrane region" description="Helical" evidence="20">
    <location>
        <begin position="539"/>
        <end position="564"/>
    </location>
</feature>
<dbReference type="SUPFAM" id="SSF81324">
    <property type="entry name" value="Voltage-gated potassium channels"/>
    <property type="match status" value="1"/>
</dbReference>
<evidence type="ECO:0000256" key="11">
    <source>
        <dbReference type="ARBA" id="ARBA00023136"/>
    </source>
</evidence>
<feature type="disulfide bond" evidence="18">
    <location>
        <begin position="203"/>
        <end position="216"/>
    </location>
</feature>
<dbReference type="InterPro" id="IPR051223">
    <property type="entry name" value="Polycystin"/>
</dbReference>
<comment type="similarity">
    <text evidence="3">Belongs to the polycystin family.</text>
</comment>
<accession>E4YG21</accession>
<keyword evidence="12" id="KW-1015">Disulfide bond</keyword>
<sequence>MSRALSAGGSSQATDDGEPSHIGVKNGAYDDFDGVKREDSTDTIIKEKQKDAQRIEKFEKDRSFLGKIGSGFRGLWATRLTEKDLSGNPDKYAKTTIRELILYVIFLVNIIIMTLGNTSTTHFFFTNVLQKLFVSSGPQTWEDLNQMDKFWDYAEKSLVDGLYWEHWYNGEPIPEEDTGYIFFENKLLGAPRIRQIKVRNDSCTVHNDFKDDILACHSNYGKNAEDKAPFGAFDQDCQGKYKSDCPWAWRSEDELGGRSYKSDQLGFTYPSSGYTKELGRNKTKTTEILHDLKKDLWIDRGTRALFVDFTVYNPNINLFCVVKLVAEFPATGGVITSQKFSTVKLLKLKEGYDYFILATEIIYIAFIIYYCVEEFLEIKLHKGAYFKGFWNIVDLIVIFLSLCAFSFYLYRNTEIDNKLDALMEKEDSYADFQSLAYWEGVYMYVMAIVVFLAWIKLFKYISFNTTMNQLSETLSRSAKDVGGFMIMFLIVFLAYTQLGFLIFGSQVEDFSKFDKCVYTLFRIILGDFNFHQLENAHNILGPIFFITYVFFVFFVLLNMFLAIINDTYSEVKEDLATRKSEFDLGAFLKKGYNGMLTKLKLRKDRLKAYTNNDDVVDWDEWRSDLKLRGVPDAEIEAVFAKYDKDGDMVLNKEERNKLRADLLKQTAEITDEIDDVKDRVLFEPGDFFIQQFFRNDFKMFVSNDEFTILSRRVDRLEHHVSKIASRIDSIVNKIETFDKVI</sequence>
<evidence type="ECO:0000256" key="3">
    <source>
        <dbReference type="ARBA" id="ARBA00007200"/>
    </source>
</evidence>
<dbReference type="GO" id="GO:0050982">
    <property type="term" value="P:detection of mechanical stimulus"/>
    <property type="evidence" value="ECO:0007669"/>
    <property type="project" value="TreeGrafter"/>
</dbReference>
<keyword evidence="11 20" id="KW-0472">Membrane</keyword>
<feature type="binding site" evidence="17">
    <location>
        <position position="643"/>
    </location>
    <ligand>
        <name>Ca(2+)</name>
        <dbReference type="ChEBI" id="CHEBI:29108"/>
        <label>2</label>
    </ligand>
</feature>
<protein>
    <recommendedName>
        <fullName evidence="21">EF-hand domain-containing protein</fullName>
    </recommendedName>
</protein>
<dbReference type="Gene3D" id="1.10.287.70">
    <property type="match status" value="1"/>
</dbReference>
<dbReference type="GO" id="GO:0031410">
    <property type="term" value="C:cytoplasmic vesicle"/>
    <property type="evidence" value="ECO:0007669"/>
    <property type="project" value="UniProtKB-SubCell"/>
</dbReference>
<dbReference type="Pfam" id="PF08016">
    <property type="entry name" value="PKD_channel"/>
    <property type="match status" value="1"/>
</dbReference>
<keyword evidence="6 17" id="KW-0107">Calcium channel</keyword>
<keyword evidence="14" id="KW-0966">Cell projection</keyword>
<evidence type="ECO:0000256" key="13">
    <source>
        <dbReference type="ARBA" id="ARBA00023180"/>
    </source>
</evidence>
<dbReference type="Pfam" id="PF20519">
    <property type="entry name" value="Polycystin_dom"/>
    <property type="match status" value="1"/>
</dbReference>
<dbReference type="InterPro" id="IPR003915">
    <property type="entry name" value="PKD_2"/>
</dbReference>
<dbReference type="Gene3D" id="1.20.5.340">
    <property type="match status" value="1"/>
</dbReference>
<proteinExistence type="inferred from homology"/>
<dbReference type="InterPro" id="IPR011992">
    <property type="entry name" value="EF-hand-dom_pair"/>
</dbReference>
<evidence type="ECO:0000256" key="8">
    <source>
        <dbReference type="ARBA" id="ARBA00022989"/>
    </source>
</evidence>
<keyword evidence="5" id="KW-1003">Cell membrane</keyword>